<proteinExistence type="predicted"/>
<evidence type="ECO:0000313" key="2">
    <source>
        <dbReference type="EMBL" id="NUZ06742.1"/>
    </source>
</evidence>
<name>A0A7Y6NP98_9BURK</name>
<dbReference type="Gene3D" id="1.10.10.10">
    <property type="entry name" value="Winged helix-like DNA-binding domain superfamily/Winged helix DNA-binding domain"/>
    <property type="match status" value="1"/>
</dbReference>
<accession>A0A7Y6NP98</accession>
<dbReference type="EMBL" id="JABWMJ010000006">
    <property type="protein sequence ID" value="NUZ06742.1"/>
    <property type="molecule type" value="Genomic_DNA"/>
</dbReference>
<evidence type="ECO:0000313" key="3">
    <source>
        <dbReference type="Proteomes" id="UP000529637"/>
    </source>
</evidence>
<dbReference type="Proteomes" id="UP000529637">
    <property type="component" value="Unassembled WGS sequence"/>
</dbReference>
<dbReference type="InterPro" id="IPR009061">
    <property type="entry name" value="DNA-bd_dom_put_sf"/>
</dbReference>
<sequence>MHQAGEVEPLLTSEDVAARLRVSPATVTTWRSRGSQAIPFIKVGRLVRYRASDLAAYLEGRSREAKPCST</sequence>
<evidence type="ECO:0000259" key="1">
    <source>
        <dbReference type="Pfam" id="PF12728"/>
    </source>
</evidence>
<comment type="caution">
    <text evidence="2">The sequence shown here is derived from an EMBL/GenBank/DDBJ whole genome shotgun (WGS) entry which is preliminary data.</text>
</comment>
<feature type="domain" description="Helix-turn-helix" evidence="1">
    <location>
        <begin position="10"/>
        <end position="62"/>
    </location>
</feature>
<dbReference type="AlphaFoldDB" id="A0A7Y6NP98"/>
<protein>
    <submittedName>
        <fullName evidence="2">Helix-turn-helix domain-containing protein</fullName>
    </submittedName>
</protein>
<reference evidence="2 3" key="1">
    <citation type="submission" date="2020-06" db="EMBL/GenBank/DDBJ databases">
        <title>Schlegella sp. ID0723 isolated from air conditioner.</title>
        <authorList>
            <person name="Kim D.Y."/>
            <person name="Kim D.-U."/>
        </authorList>
    </citation>
    <scope>NUCLEOTIDE SEQUENCE [LARGE SCALE GENOMIC DNA]</scope>
    <source>
        <strain evidence="2 3">ID0723</strain>
    </source>
</reference>
<dbReference type="RefSeq" id="WP_176069605.1">
    <property type="nucleotide sequence ID" value="NZ_JABWMJ010000006.1"/>
</dbReference>
<dbReference type="SUPFAM" id="SSF46955">
    <property type="entry name" value="Putative DNA-binding domain"/>
    <property type="match status" value="1"/>
</dbReference>
<keyword evidence="3" id="KW-1185">Reference proteome</keyword>
<gene>
    <name evidence="2" type="ORF">HQN59_13315</name>
</gene>
<dbReference type="InterPro" id="IPR036388">
    <property type="entry name" value="WH-like_DNA-bd_sf"/>
</dbReference>
<dbReference type="InterPro" id="IPR041657">
    <property type="entry name" value="HTH_17"/>
</dbReference>
<dbReference type="Pfam" id="PF12728">
    <property type="entry name" value="HTH_17"/>
    <property type="match status" value="1"/>
</dbReference>
<organism evidence="2 3">
    <name type="scientific">Piscinibacter koreensis</name>
    <dbReference type="NCBI Taxonomy" id="2742824"/>
    <lineage>
        <taxon>Bacteria</taxon>
        <taxon>Pseudomonadati</taxon>
        <taxon>Pseudomonadota</taxon>
        <taxon>Betaproteobacteria</taxon>
        <taxon>Burkholderiales</taxon>
        <taxon>Sphaerotilaceae</taxon>
        <taxon>Piscinibacter</taxon>
    </lineage>
</organism>